<sequence>MKKIFSSEEYKSFDFHPLAFTASYGHLEGYAKLAPEKSRMDFSLGLATFNSYICELCGLDRTDRKRDYLIARAFLVFVQMVPECVRIKKFQQRVSQVFQPDEDGIFPTLNPNMFDIKCQLNWETMSERTLEMKNLTDKFDKPLILGDGKGETVECAEHVKQLLHILKSKKLS</sequence>
<accession>A0AAV0CPH5</accession>
<organism evidence="2 3">
    <name type="scientific">Cuscuta epithymum</name>
    <dbReference type="NCBI Taxonomy" id="186058"/>
    <lineage>
        <taxon>Eukaryota</taxon>
        <taxon>Viridiplantae</taxon>
        <taxon>Streptophyta</taxon>
        <taxon>Embryophyta</taxon>
        <taxon>Tracheophyta</taxon>
        <taxon>Spermatophyta</taxon>
        <taxon>Magnoliopsida</taxon>
        <taxon>eudicotyledons</taxon>
        <taxon>Gunneridae</taxon>
        <taxon>Pentapetalae</taxon>
        <taxon>asterids</taxon>
        <taxon>lamiids</taxon>
        <taxon>Solanales</taxon>
        <taxon>Convolvulaceae</taxon>
        <taxon>Cuscuteae</taxon>
        <taxon>Cuscuta</taxon>
        <taxon>Cuscuta subgen. Cuscuta</taxon>
    </lineage>
</organism>
<comment type="catalytic activity">
    <reaction evidence="1">
        <text>Endohydrolysis of the N-glycosidic bond at one specific adenosine on the 28S rRNA.</text>
        <dbReference type="EC" id="3.2.2.22"/>
    </reaction>
</comment>
<dbReference type="Gene3D" id="3.40.420.10">
    <property type="entry name" value="Ricin (A subunit), domain 1"/>
    <property type="match status" value="1"/>
</dbReference>
<keyword evidence="1" id="KW-0378">Hydrolase</keyword>
<evidence type="ECO:0000313" key="2">
    <source>
        <dbReference type="EMBL" id="CAH9078016.1"/>
    </source>
</evidence>
<dbReference type="SUPFAM" id="SSF56371">
    <property type="entry name" value="Ribosome inactivating proteins (RIP)"/>
    <property type="match status" value="1"/>
</dbReference>
<keyword evidence="1" id="KW-0800">Toxin</keyword>
<comment type="similarity">
    <text evidence="1">Belongs to the ribosome-inactivating protein family.</text>
</comment>
<dbReference type="InterPro" id="IPR016138">
    <property type="entry name" value="Ribosome_inactivat_prot_sub1"/>
</dbReference>
<dbReference type="GO" id="GO:0017148">
    <property type="term" value="P:negative regulation of translation"/>
    <property type="evidence" value="ECO:0007669"/>
    <property type="project" value="UniProtKB-KW"/>
</dbReference>
<keyword evidence="3" id="KW-1185">Reference proteome</keyword>
<protein>
    <recommendedName>
        <fullName evidence="1">rRNA N-glycosylase</fullName>
        <ecNumber evidence="1">3.2.2.22</ecNumber>
    </recommendedName>
</protein>
<dbReference type="Pfam" id="PF00161">
    <property type="entry name" value="RIP"/>
    <property type="match status" value="1"/>
</dbReference>
<gene>
    <name evidence="2" type="ORF">CEPIT_LOCUS6396</name>
</gene>
<dbReference type="GO" id="GO:0006952">
    <property type="term" value="P:defense response"/>
    <property type="evidence" value="ECO:0007669"/>
    <property type="project" value="UniProtKB-KW"/>
</dbReference>
<dbReference type="InterPro" id="IPR001574">
    <property type="entry name" value="Ribosome_inactivat_prot"/>
</dbReference>
<dbReference type="GO" id="GO:0090729">
    <property type="term" value="F:toxin activity"/>
    <property type="evidence" value="ECO:0007669"/>
    <property type="project" value="UniProtKB-KW"/>
</dbReference>
<comment type="caution">
    <text evidence="2">The sequence shown here is derived from an EMBL/GenBank/DDBJ whole genome shotgun (WGS) entry which is preliminary data.</text>
</comment>
<dbReference type="InterPro" id="IPR036041">
    <property type="entry name" value="Ribosome-inact_prot_sf"/>
</dbReference>
<keyword evidence="1" id="KW-0611">Plant defense</keyword>
<dbReference type="Proteomes" id="UP001152523">
    <property type="component" value="Unassembled WGS sequence"/>
</dbReference>
<dbReference type="AlphaFoldDB" id="A0AAV0CPH5"/>
<dbReference type="GO" id="GO:0030598">
    <property type="term" value="F:rRNA N-glycosylase activity"/>
    <property type="evidence" value="ECO:0007669"/>
    <property type="project" value="UniProtKB-EC"/>
</dbReference>
<dbReference type="EMBL" id="CAMAPF010000031">
    <property type="protein sequence ID" value="CAH9078016.1"/>
    <property type="molecule type" value="Genomic_DNA"/>
</dbReference>
<name>A0AAV0CPH5_9ASTE</name>
<keyword evidence="1" id="KW-0652">Protein synthesis inhibitor</keyword>
<dbReference type="EC" id="3.2.2.22" evidence="1"/>
<proteinExistence type="inferred from homology"/>
<reference evidence="2" key="1">
    <citation type="submission" date="2022-07" db="EMBL/GenBank/DDBJ databases">
        <authorList>
            <person name="Macas J."/>
            <person name="Novak P."/>
            <person name="Neumann P."/>
        </authorList>
    </citation>
    <scope>NUCLEOTIDE SEQUENCE</scope>
</reference>
<evidence type="ECO:0000313" key="3">
    <source>
        <dbReference type="Proteomes" id="UP001152523"/>
    </source>
</evidence>
<evidence type="ECO:0000256" key="1">
    <source>
        <dbReference type="RuleBase" id="RU004915"/>
    </source>
</evidence>